<dbReference type="SMART" id="SM01293">
    <property type="entry name" value="DUF3402"/>
    <property type="match status" value="1"/>
</dbReference>
<dbReference type="OMA" id="IMYESNA"/>
<dbReference type="RefSeq" id="XP_004358518.1">
    <property type="nucleotide sequence ID" value="XM_004358461.1"/>
</dbReference>
<dbReference type="GO" id="GO:0007010">
    <property type="term" value="P:cytoskeleton organization"/>
    <property type="evidence" value="ECO:0007669"/>
    <property type="project" value="TreeGrafter"/>
</dbReference>
<feature type="compositionally biased region" description="Polar residues" evidence="1">
    <location>
        <begin position="180"/>
        <end position="200"/>
    </location>
</feature>
<evidence type="ECO:0000256" key="1">
    <source>
        <dbReference type="SAM" id="MobiDB-lite"/>
    </source>
</evidence>
<evidence type="ECO:0000313" key="5">
    <source>
        <dbReference type="Proteomes" id="UP000007797"/>
    </source>
</evidence>
<reference evidence="5" key="1">
    <citation type="journal article" date="2011" name="Genome Res.">
        <title>Phylogeny-wide analysis of social amoeba genomes highlights ancient origins for complex intercellular communication.</title>
        <authorList>
            <person name="Heidel A.J."/>
            <person name="Lawal H.M."/>
            <person name="Felder M."/>
            <person name="Schilde C."/>
            <person name="Helps N.R."/>
            <person name="Tunggal B."/>
            <person name="Rivero F."/>
            <person name="John U."/>
            <person name="Schleicher M."/>
            <person name="Eichinger L."/>
            <person name="Platzer M."/>
            <person name="Noegel A.A."/>
            <person name="Schaap P."/>
            <person name="Gloeckner G."/>
        </authorList>
    </citation>
    <scope>NUCLEOTIDE SEQUENCE [LARGE SCALE GENOMIC DNA]</scope>
    <source>
        <strain evidence="5">SH3</strain>
    </source>
</reference>
<dbReference type="Proteomes" id="UP000007797">
    <property type="component" value="Unassembled WGS sequence"/>
</dbReference>
<evidence type="ECO:0000259" key="3">
    <source>
        <dbReference type="SMART" id="SM01293"/>
    </source>
</evidence>
<dbReference type="PANTHER" id="PTHR13239">
    <property type="entry name" value="PROTEIN REQUIRED FOR HYPHAL ANASTOMOSIS HAM-2"/>
    <property type="match status" value="1"/>
</dbReference>
<dbReference type="InterPro" id="IPR021819">
    <property type="entry name" value="Far11/STRP_C"/>
</dbReference>
<dbReference type="EMBL" id="GL883010">
    <property type="protein sequence ID" value="EGG20668.1"/>
    <property type="molecule type" value="Genomic_DNA"/>
</dbReference>
<dbReference type="InterPro" id="IPR040185">
    <property type="entry name" value="Far11/STRP"/>
</dbReference>
<sequence length="724" mass="83454">MSTISPTLSTREDHHHHHQSSSHQVGEGDNDDGCGFTFNDNDLTTNEINELYSYTELLLYKKLDLFNLLNNDLYSCNKNEMKWNQLKENDKLDYIQGLLSQLELSAGSNKTDEPYQRYLLKSRLLMFIAQGAIDYSQITIQTVQSSLQASYNNCKLLRASNALPILLKSLLMASKMSLSHIQKNQSPPQQDTSNLLSVPKQQQQSQHQRGGGGAGGGGNTLKQQLNNSKKADALMNSLLNTIYLMIVAHQDDKSFIGDINENIDIQSSQTIISIMLDLVQEFGHITPNIHPIKKILMVLRKSLTISLGGFKELDKLKKDRLKKLNYDLDTPKTSSKDISNFIKGTTRFHHLHMEHSKLHRVETHLLNVNSKDTTKKYELFRLPSALSDSLNVLEKNMYPPLQVELEIGYPSMNRIDDDHFKPRILLQQEEEKEEKEKEQEKERDTLLPFEKFYSLNLNEMHIIIFLLQKILLACEQNYNGNINLMAEIIIDSSPGSSASLVETMQSTVDLLRHKEIIMKNIVGILLLLLKHSKFNHLIQFDNLSSIMIDGNGLILLFKYLNQESPEKFLSAHNFMASDEFYPIDPSLITAECWRNYFSIICILRILQKLSKNLPSRICSIAPTKSVNILKKWTHINQISIRLYSLKLIKNLIPWLAKKWRMNNMRIITDIYLEVPLRINDIWLTPQNDLPSTETTQQIEMSIQERIQEFHSVNYEQWQNNLNMD</sequence>
<organism evidence="4 5">
    <name type="scientific">Cavenderia fasciculata</name>
    <name type="common">Slime mold</name>
    <name type="synonym">Dictyostelium fasciculatum</name>
    <dbReference type="NCBI Taxonomy" id="261658"/>
    <lineage>
        <taxon>Eukaryota</taxon>
        <taxon>Amoebozoa</taxon>
        <taxon>Evosea</taxon>
        <taxon>Eumycetozoa</taxon>
        <taxon>Dictyostelia</taxon>
        <taxon>Acytosteliales</taxon>
        <taxon>Cavenderiaceae</taxon>
        <taxon>Cavenderia</taxon>
    </lineage>
</organism>
<dbReference type="GO" id="GO:0005829">
    <property type="term" value="C:cytosol"/>
    <property type="evidence" value="ECO:0007669"/>
    <property type="project" value="TreeGrafter"/>
</dbReference>
<evidence type="ECO:0000259" key="2">
    <source>
        <dbReference type="SMART" id="SM01292"/>
    </source>
</evidence>
<dbReference type="STRING" id="1054147.F4PSC2"/>
<dbReference type="AlphaFoldDB" id="F4PSC2"/>
<dbReference type="InterPro" id="IPR012486">
    <property type="entry name" value="Far11/STRP_N"/>
</dbReference>
<dbReference type="GeneID" id="14873638"/>
<gene>
    <name evidence="4" type="primary">fam40</name>
    <name evidence="4" type="ORF">DFA_00529</name>
</gene>
<protein>
    <submittedName>
        <fullName evidence="4">FAM40 family protein</fullName>
    </submittedName>
</protein>
<feature type="region of interest" description="Disordered" evidence="1">
    <location>
        <begin position="1"/>
        <end position="31"/>
    </location>
</feature>
<dbReference type="SMART" id="SM01292">
    <property type="entry name" value="N1221"/>
    <property type="match status" value="1"/>
</dbReference>
<dbReference type="Pfam" id="PF07923">
    <property type="entry name" value="N1221"/>
    <property type="match status" value="1"/>
</dbReference>
<dbReference type="KEGG" id="dfa:DFA_00529"/>
<feature type="region of interest" description="Disordered" evidence="1">
    <location>
        <begin position="180"/>
        <end position="223"/>
    </location>
</feature>
<accession>F4PSC2</accession>
<evidence type="ECO:0000313" key="4">
    <source>
        <dbReference type="EMBL" id="EGG20668.1"/>
    </source>
</evidence>
<feature type="domain" description="Far11/STRP N-terminal" evidence="2">
    <location>
        <begin position="36"/>
        <end position="355"/>
    </location>
</feature>
<dbReference type="OrthoDB" id="18234at2759"/>
<name>F4PSC2_CACFS</name>
<keyword evidence="5" id="KW-1185">Reference proteome</keyword>
<feature type="domain" description="Far11/STRP C-terminal" evidence="3">
    <location>
        <begin position="383"/>
        <end position="721"/>
    </location>
</feature>
<dbReference type="Pfam" id="PF11882">
    <property type="entry name" value="DUF3402"/>
    <property type="match status" value="2"/>
</dbReference>
<feature type="compositionally biased region" description="Gly residues" evidence="1">
    <location>
        <begin position="209"/>
        <end position="219"/>
    </location>
</feature>
<proteinExistence type="predicted"/>
<dbReference type="PANTHER" id="PTHR13239:SF4">
    <property type="entry name" value="AT25231P"/>
    <property type="match status" value="1"/>
</dbReference>